<protein>
    <submittedName>
        <fullName evidence="3">Ectoine hydrolase DoeA</fullName>
        <ecNumber evidence="3">3.5.4.44</ecNumber>
    </submittedName>
</protein>
<keyword evidence="4" id="KW-1185">Reference proteome</keyword>
<feature type="domain" description="Creatinase N-terminal" evidence="2">
    <location>
        <begin position="16"/>
        <end position="160"/>
    </location>
</feature>
<dbReference type="InterPro" id="IPR014335">
    <property type="entry name" value="Ectoine_EutD"/>
</dbReference>
<dbReference type="Gene3D" id="3.40.350.10">
    <property type="entry name" value="Creatinase/prolidase N-terminal domain"/>
    <property type="match status" value="1"/>
</dbReference>
<dbReference type="InterPro" id="IPR000587">
    <property type="entry name" value="Creatinase_N"/>
</dbReference>
<dbReference type="RefSeq" id="WP_282219045.1">
    <property type="nucleotide sequence ID" value="NZ_CP118246.1"/>
</dbReference>
<dbReference type="InterPro" id="IPR050659">
    <property type="entry name" value="Peptidase_M24B"/>
</dbReference>
<sequence>MPDIALPFSIAEYQERLVKTRAAMARADIEVLVVTDPANMSWLTGYDGWSFYVHQAVIIMPEGEPLWWGRPMDGVGARMTSYLSPESIHSYPDHYVQSATIHPYQLMAVLLRQYGHASARIGLEMDNYYFTAKCLETLRLELTDAQFIDATALVNWQRAVKSEQELIYMRRAARIVEVMHQRIRDTAEDGLPKSTLIAEIYDASLRGADGFGGDYPSIVPLTPSGTDAAAAHLTWDDRPLRRGEGTFFEIAGCYRRYHCPMSRTIYLGEPPADMLRAEEAVLEGLIDGLEVARPGNTCGDVADAFFAVLAKHGIEKNSRTGYAVGISYPPDWGERTMSLRPGDQSILEPNMTFHFMPGLWGDDWGFEVSETIRITEDGPAECLADVARELIIKP</sequence>
<evidence type="ECO:0000259" key="2">
    <source>
        <dbReference type="Pfam" id="PF01321"/>
    </source>
</evidence>
<dbReference type="EC" id="3.5.4.44" evidence="3"/>
<keyword evidence="3" id="KW-0378">Hydrolase</keyword>
<dbReference type="CDD" id="cd01066">
    <property type="entry name" value="APP_MetAP"/>
    <property type="match status" value="1"/>
</dbReference>
<feature type="domain" description="Peptidase M24" evidence="1">
    <location>
        <begin position="169"/>
        <end position="376"/>
    </location>
</feature>
<dbReference type="InterPro" id="IPR000994">
    <property type="entry name" value="Pept_M24"/>
</dbReference>
<dbReference type="NCBIfam" id="TIGR02993">
    <property type="entry name" value="ectoine_eutD"/>
    <property type="match status" value="1"/>
</dbReference>
<dbReference type="Pfam" id="PF01321">
    <property type="entry name" value="Creatinase_N"/>
    <property type="match status" value="1"/>
</dbReference>
<dbReference type="SUPFAM" id="SSF55920">
    <property type="entry name" value="Creatinase/aminopeptidase"/>
    <property type="match status" value="1"/>
</dbReference>
<proteinExistence type="predicted"/>
<reference evidence="3 4" key="1">
    <citation type="submission" date="2023-02" db="EMBL/GenBank/DDBJ databases">
        <title>Devosia algicola sp. nov., isolated from the phycosphere of marine algae.</title>
        <authorList>
            <person name="Kim J.M."/>
            <person name="Lee J.K."/>
            <person name="Choi B.J."/>
            <person name="Bayburt H."/>
            <person name="Jeon C.O."/>
        </authorList>
    </citation>
    <scope>NUCLEOTIDE SEQUENCE [LARGE SCALE GENOMIC DNA]</scope>
    <source>
        <strain evidence="3 4">G20-9</strain>
    </source>
</reference>
<accession>A0ABY7YMY5</accession>
<dbReference type="InterPro" id="IPR029149">
    <property type="entry name" value="Creatin/AminoP/Spt16_N"/>
</dbReference>
<evidence type="ECO:0000259" key="1">
    <source>
        <dbReference type="Pfam" id="PF00557"/>
    </source>
</evidence>
<dbReference type="SUPFAM" id="SSF53092">
    <property type="entry name" value="Creatinase/prolidase N-terminal domain"/>
    <property type="match status" value="1"/>
</dbReference>
<dbReference type="PANTHER" id="PTHR46112">
    <property type="entry name" value="AMINOPEPTIDASE"/>
    <property type="match status" value="1"/>
</dbReference>
<evidence type="ECO:0000313" key="4">
    <source>
        <dbReference type="Proteomes" id="UP001220530"/>
    </source>
</evidence>
<name>A0ABY7YMY5_9HYPH</name>
<dbReference type="GO" id="GO:0016787">
    <property type="term" value="F:hydrolase activity"/>
    <property type="evidence" value="ECO:0007669"/>
    <property type="project" value="UniProtKB-KW"/>
</dbReference>
<dbReference type="Gene3D" id="3.90.230.10">
    <property type="entry name" value="Creatinase/methionine aminopeptidase superfamily"/>
    <property type="match status" value="1"/>
</dbReference>
<dbReference type="EMBL" id="CP118246">
    <property type="protein sequence ID" value="WDR02643.1"/>
    <property type="molecule type" value="Genomic_DNA"/>
</dbReference>
<gene>
    <name evidence="3" type="primary">doeA</name>
    <name evidence="3" type="ORF">PSQ19_19045</name>
</gene>
<dbReference type="Pfam" id="PF00557">
    <property type="entry name" value="Peptidase_M24"/>
    <property type="match status" value="1"/>
</dbReference>
<evidence type="ECO:0000313" key="3">
    <source>
        <dbReference type="EMBL" id="WDR02643.1"/>
    </source>
</evidence>
<dbReference type="InterPro" id="IPR036005">
    <property type="entry name" value="Creatinase/aminopeptidase-like"/>
</dbReference>
<organism evidence="3 4">
    <name type="scientific">Devosia algicola</name>
    <dbReference type="NCBI Taxonomy" id="3026418"/>
    <lineage>
        <taxon>Bacteria</taxon>
        <taxon>Pseudomonadati</taxon>
        <taxon>Pseudomonadota</taxon>
        <taxon>Alphaproteobacteria</taxon>
        <taxon>Hyphomicrobiales</taxon>
        <taxon>Devosiaceae</taxon>
        <taxon>Devosia</taxon>
    </lineage>
</organism>
<dbReference type="PANTHER" id="PTHR46112:SF2">
    <property type="entry name" value="XAA-PRO AMINOPEPTIDASE P-RELATED"/>
    <property type="match status" value="1"/>
</dbReference>
<dbReference type="Proteomes" id="UP001220530">
    <property type="component" value="Chromosome"/>
</dbReference>